<feature type="compositionally biased region" description="Polar residues" evidence="1">
    <location>
        <begin position="330"/>
        <end position="353"/>
    </location>
</feature>
<comment type="caution">
    <text evidence="3">The sequence shown here is derived from an EMBL/GenBank/DDBJ whole genome shotgun (WGS) entry which is preliminary data.</text>
</comment>
<evidence type="ECO:0000313" key="4">
    <source>
        <dbReference type="Proteomes" id="UP000674234"/>
    </source>
</evidence>
<dbReference type="EMBL" id="JAFCNB010000001">
    <property type="protein sequence ID" value="MBP2702373.1"/>
    <property type="molecule type" value="Genomic_DNA"/>
</dbReference>
<accession>A0A941AHR1</accession>
<evidence type="ECO:0000259" key="2">
    <source>
        <dbReference type="Pfam" id="PF02720"/>
    </source>
</evidence>
<feature type="region of interest" description="Disordered" evidence="1">
    <location>
        <begin position="314"/>
        <end position="491"/>
    </location>
</feature>
<sequence length="644" mass="67464">MSEVELLRVAARWAAAEVPDSSAVCLQRAETLIQAVDLLYSAMVALLHRVDVTGEAKAYGHASTASWLRSDRPSTPDPTTPAPSTSAPSTSAPAASTSDAAEIGAEMPVAPGVAETGAEAPGTPGVHGPPMVARRGPGMTGAQAARWLRISGEVARLPEVKARYRAGSLSGGAVDAITTVTTKLTDTQATEAEPILLQLSDNASCAEVAKAGRYIREILDPGTLVQECEDDYASRFLLVRPSSTGGVEGEFRLPREAAARLRAFLTSYARPKDKDDDRPLRVRQADAFSALLSEKVSTELVVMVRAESLPDDILAPTGAPKAPPAGAQDATPTVTDSDTTVGATDPTTQNTSPGASRATGARSTAGAAGARGDDEAPSTARAGRDGPNDEAAPPEDGPPGDGRPEDGSPEDAPEEAGRGDARPDHAAEPDHSAGSDDAAWPDDRLRSGNRGDGMPAATATATDADAHPHAGAGADGRAQGRPQSSGGTRADACRTCGHAPNRLAPGLLVSTGHLLPVSDVHRLARTSRLTRMVMDAKGQVLDMGRSVRLATPAQRKALLAQYATCYCQGCPIPATMTEVDHVHGWIDDGVTNLDLLAPACTFHNRDKFTHPHRYTTHRNPNGTWTLTHHPNRRRYERSTRQRPG</sequence>
<dbReference type="CDD" id="cd00085">
    <property type="entry name" value="HNHc"/>
    <property type="match status" value="1"/>
</dbReference>
<evidence type="ECO:0000256" key="1">
    <source>
        <dbReference type="SAM" id="MobiDB-lite"/>
    </source>
</evidence>
<proteinExistence type="predicted"/>
<dbReference type="Proteomes" id="UP000674234">
    <property type="component" value="Unassembled WGS sequence"/>
</dbReference>
<name>A0A941AHR1_9ACTN</name>
<dbReference type="AlphaFoldDB" id="A0A941AHR1"/>
<feature type="compositionally biased region" description="Low complexity" evidence="1">
    <location>
        <begin position="455"/>
        <end position="481"/>
    </location>
</feature>
<dbReference type="InterPro" id="IPR003870">
    <property type="entry name" value="DUF222"/>
</dbReference>
<protein>
    <submittedName>
        <fullName evidence="3">DUF222 domain-containing protein</fullName>
    </submittedName>
</protein>
<organism evidence="3 4">
    <name type="scientific">Microbispora oryzae</name>
    <dbReference type="NCBI Taxonomy" id="2806554"/>
    <lineage>
        <taxon>Bacteria</taxon>
        <taxon>Bacillati</taxon>
        <taxon>Actinomycetota</taxon>
        <taxon>Actinomycetes</taxon>
        <taxon>Streptosporangiales</taxon>
        <taxon>Streptosporangiaceae</taxon>
        <taxon>Microbispora</taxon>
    </lineage>
</organism>
<gene>
    <name evidence="3" type="ORF">JOL79_01000</name>
</gene>
<feature type="region of interest" description="Disordered" evidence="1">
    <location>
        <begin position="61"/>
        <end position="100"/>
    </location>
</feature>
<feature type="compositionally biased region" description="Low complexity" evidence="1">
    <location>
        <begin position="354"/>
        <end position="370"/>
    </location>
</feature>
<reference evidence="3" key="1">
    <citation type="submission" date="2021-02" db="EMBL/GenBank/DDBJ databases">
        <title>Draft genome sequence of Microbispora sp. RL4-1S isolated from rice leaves in Thailand.</title>
        <authorList>
            <person name="Muangham S."/>
            <person name="Duangmal K."/>
        </authorList>
    </citation>
    <scope>NUCLEOTIDE SEQUENCE</scope>
    <source>
        <strain evidence="3">RL4-1S</strain>
    </source>
</reference>
<feature type="region of interest" description="Disordered" evidence="1">
    <location>
        <begin position="613"/>
        <end position="644"/>
    </location>
</feature>
<feature type="compositionally biased region" description="Polar residues" evidence="1">
    <location>
        <begin position="617"/>
        <end position="628"/>
    </location>
</feature>
<feature type="region of interest" description="Disordered" evidence="1">
    <location>
        <begin position="114"/>
        <end position="138"/>
    </location>
</feature>
<dbReference type="InterPro" id="IPR003615">
    <property type="entry name" value="HNH_nuc"/>
</dbReference>
<evidence type="ECO:0000313" key="3">
    <source>
        <dbReference type="EMBL" id="MBP2702373.1"/>
    </source>
</evidence>
<feature type="compositionally biased region" description="Low complexity" evidence="1">
    <location>
        <begin position="315"/>
        <end position="327"/>
    </location>
</feature>
<feature type="compositionally biased region" description="Basic and acidic residues" evidence="1">
    <location>
        <begin position="415"/>
        <end position="434"/>
    </location>
</feature>
<keyword evidence="4" id="KW-1185">Reference proteome</keyword>
<feature type="compositionally biased region" description="Low complexity" evidence="1">
    <location>
        <begin position="82"/>
        <end position="100"/>
    </location>
</feature>
<dbReference type="Pfam" id="PF02720">
    <property type="entry name" value="DUF222"/>
    <property type="match status" value="1"/>
</dbReference>
<feature type="domain" description="DUF222" evidence="2">
    <location>
        <begin position="142"/>
        <end position="294"/>
    </location>
</feature>